<proteinExistence type="predicted"/>
<evidence type="ECO:0000313" key="1">
    <source>
        <dbReference type="EMBL" id="MED6189373.1"/>
    </source>
</evidence>
<sequence length="112" mass="12833">EHYEDPWVLVEEVQLRIVADQTSRSHKTLAYCYWRCDIFALSPCELASQQGWGSLVDVPNSVALSSRCVPSPFLELPLDFRKVGMLLSDLHQGLVRLIFLWTELEPIVTVFI</sequence>
<dbReference type="Proteomes" id="UP001341840">
    <property type="component" value="Unassembled WGS sequence"/>
</dbReference>
<keyword evidence="2" id="KW-1185">Reference proteome</keyword>
<protein>
    <submittedName>
        <fullName evidence="1">Uncharacterized protein</fullName>
    </submittedName>
</protein>
<gene>
    <name evidence="1" type="ORF">PIB30_095441</name>
</gene>
<organism evidence="1 2">
    <name type="scientific">Stylosanthes scabra</name>
    <dbReference type="NCBI Taxonomy" id="79078"/>
    <lineage>
        <taxon>Eukaryota</taxon>
        <taxon>Viridiplantae</taxon>
        <taxon>Streptophyta</taxon>
        <taxon>Embryophyta</taxon>
        <taxon>Tracheophyta</taxon>
        <taxon>Spermatophyta</taxon>
        <taxon>Magnoliopsida</taxon>
        <taxon>eudicotyledons</taxon>
        <taxon>Gunneridae</taxon>
        <taxon>Pentapetalae</taxon>
        <taxon>rosids</taxon>
        <taxon>fabids</taxon>
        <taxon>Fabales</taxon>
        <taxon>Fabaceae</taxon>
        <taxon>Papilionoideae</taxon>
        <taxon>50 kb inversion clade</taxon>
        <taxon>dalbergioids sensu lato</taxon>
        <taxon>Dalbergieae</taxon>
        <taxon>Pterocarpus clade</taxon>
        <taxon>Stylosanthes</taxon>
    </lineage>
</organism>
<comment type="caution">
    <text evidence="1">The sequence shown here is derived from an EMBL/GenBank/DDBJ whole genome shotgun (WGS) entry which is preliminary data.</text>
</comment>
<dbReference type="EMBL" id="JASCZI010183426">
    <property type="protein sequence ID" value="MED6189373.1"/>
    <property type="molecule type" value="Genomic_DNA"/>
</dbReference>
<accession>A0ABU6WXG8</accession>
<feature type="non-terminal residue" evidence="1">
    <location>
        <position position="1"/>
    </location>
</feature>
<reference evidence="1 2" key="1">
    <citation type="journal article" date="2023" name="Plants (Basel)">
        <title>Bridging the Gap: Combining Genomics and Transcriptomics Approaches to Understand Stylosanthes scabra, an Orphan Legume from the Brazilian Caatinga.</title>
        <authorList>
            <person name="Ferreira-Neto J.R.C."/>
            <person name="da Silva M.D."/>
            <person name="Binneck E."/>
            <person name="de Melo N.F."/>
            <person name="da Silva R.H."/>
            <person name="de Melo A.L.T.M."/>
            <person name="Pandolfi V."/>
            <person name="Bustamante F.O."/>
            <person name="Brasileiro-Vidal A.C."/>
            <person name="Benko-Iseppon A.M."/>
        </authorList>
    </citation>
    <scope>NUCLEOTIDE SEQUENCE [LARGE SCALE GENOMIC DNA]</scope>
    <source>
        <tissue evidence="1">Leaves</tissue>
    </source>
</reference>
<name>A0ABU6WXG8_9FABA</name>
<evidence type="ECO:0000313" key="2">
    <source>
        <dbReference type="Proteomes" id="UP001341840"/>
    </source>
</evidence>